<evidence type="ECO:0000256" key="3">
    <source>
        <dbReference type="ARBA" id="ARBA00006581"/>
    </source>
</evidence>
<dbReference type="EMBL" id="FR824390">
    <property type="protein sequence ID" value="CCA26080.1"/>
    <property type="molecule type" value="Genomic_DNA"/>
</dbReference>
<dbReference type="InterPro" id="IPR029054">
    <property type="entry name" value="dUTPase-like"/>
</dbReference>
<dbReference type="CDD" id="cd07557">
    <property type="entry name" value="trimeric_dUTPase"/>
    <property type="match status" value="1"/>
</dbReference>
<dbReference type="NCBIfam" id="TIGR00576">
    <property type="entry name" value="dut"/>
    <property type="match status" value="1"/>
</dbReference>
<dbReference type="GO" id="GO:0046081">
    <property type="term" value="P:dUTP catabolic process"/>
    <property type="evidence" value="ECO:0007669"/>
    <property type="project" value="UniProtKB-UniRule"/>
</dbReference>
<keyword evidence="6 8" id="KW-0546">Nucleotide metabolism</keyword>
<feature type="domain" description="dUTPase-like" evidence="9">
    <location>
        <begin position="14"/>
        <end position="142"/>
    </location>
</feature>
<sequence length="236" mass="25743">MDIDSLCVLRLSDNATLPSKGSQLAAGFDLSSAYDMVISARGTGLVKTDIAIMIPQGCYARVAPRSGLALHHAIDVGGGVIDADYRGNVGVILFNHSSKDFSIKRGDRIAQLVLEQVVTAKIVEVTEIDQTDRGSRGFGSTGVSNVTACESNTTVRAVIPRVDANFWNQLDRILEKSGHDHAYCLNVRKKVLKSSAHELAVLSSLFRSFTMDSNDDITKIRDWLDTFITKDEIDIK</sequence>
<comment type="catalytic activity">
    <reaction evidence="7 8">
        <text>dUTP + H2O = dUMP + diphosphate + H(+)</text>
        <dbReference type="Rhea" id="RHEA:10248"/>
        <dbReference type="ChEBI" id="CHEBI:15377"/>
        <dbReference type="ChEBI" id="CHEBI:15378"/>
        <dbReference type="ChEBI" id="CHEBI:33019"/>
        <dbReference type="ChEBI" id="CHEBI:61555"/>
        <dbReference type="ChEBI" id="CHEBI:246422"/>
        <dbReference type="EC" id="3.6.1.23"/>
    </reaction>
</comment>
<comment type="cofactor">
    <cofactor evidence="1 8">
        <name>Mg(2+)</name>
        <dbReference type="ChEBI" id="CHEBI:18420"/>
    </cofactor>
</comment>
<dbReference type="GO" id="GO:0000287">
    <property type="term" value="F:magnesium ion binding"/>
    <property type="evidence" value="ECO:0007669"/>
    <property type="project" value="UniProtKB-UniRule"/>
</dbReference>
<evidence type="ECO:0000313" key="10">
    <source>
        <dbReference type="EMBL" id="CCA26080.1"/>
    </source>
</evidence>
<dbReference type="PANTHER" id="PTHR11241:SF0">
    <property type="entry name" value="DEOXYURIDINE 5'-TRIPHOSPHATE NUCLEOTIDOHYDROLASE"/>
    <property type="match status" value="1"/>
</dbReference>
<dbReference type="HOGENOM" id="CLU_1158271_0_0_1"/>
<dbReference type="GO" id="GO:0004170">
    <property type="term" value="F:dUTP diphosphatase activity"/>
    <property type="evidence" value="ECO:0007669"/>
    <property type="project" value="UniProtKB-UniRule"/>
</dbReference>
<dbReference type="UniPathway" id="UPA00610">
    <property type="reaction ID" value="UER00666"/>
</dbReference>
<comment type="pathway">
    <text evidence="2 8">Pyrimidine metabolism; dUMP biosynthesis; dUMP from dCTP (dUTP route): step 2/2.</text>
</comment>
<evidence type="ECO:0000256" key="8">
    <source>
        <dbReference type="RuleBase" id="RU367024"/>
    </source>
</evidence>
<keyword evidence="8" id="KW-0479">Metal-binding</keyword>
<proteinExistence type="inferred from homology"/>
<organism evidence="10">
    <name type="scientific">Albugo laibachii Nc14</name>
    <dbReference type="NCBI Taxonomy" id="890382"/>
    <lineage>
        <taxon>Eukaryota</taxon>
        <taxon>Sar</taxon>
        <taxon>Stramenopiles</taxon>
        <taxon>Oomycota</taxon>
        <taxon>Peronosporomycetes</taxon>
        <taxon>Albuginales</taxon>
        <taxon>Albuginaceae</taxon>
        <taxon>Albugo</taxon>
    </lineage>
</organism>
<dbReference type="InterPro" id="IPR036157">
    <property type="entry name" value="dUTPase-like_sf"/>
</dbReference>
<dbReference type="AlphaFoldDB" id="F0WX88"/>
<name>F0WX88_9STRA</name>
<dbReference type="InterPro" id="IPR033704">
    <property type="entry name" value="dUTPase_trimeric"/>
</dbReference>
<evidence type="ECO:0000256" key="2">
    <source>
        <dbReference type="ARBA" id="ARBA00005142"/>
    </source>
</evidence>
<comment type="function">
    <text evidence="8">Involved in nucleotide metabolism via production of dUMP, the immediate precursor of thymidine nucleotides, and decreases the intracellular concentration of dUTP so that uracil cannot be incorporated into DNA.</text>
</comment>
<comment type="similarity">
    <text evidence="3 8">Belongs to the dUTPase family.</text>
</comment>
<dbReference type="Pfam" id="PF00692">
    <property type="entry name" value="dUTPase"/>
    <property type="match status" value="1"/>
</dbReference>
<protein>
    <recommendedName>
        <fullName evidence="8">Deoxyuridine 5'-triphosphate nucleotidohydrolase</fullName>
        <shortName evidence="8">dUTPase</shortName>
        <ecNumber evidence="8">3.6.1.23</ecNumber>
    </recommendedName>
    <alternativeName>
        <fullName evidence="8">dUTP pyrophosphatase</fullName>
    </alternativeName>
</protein>
<evidence type="ECO:0000259" key="9">
    <source>
        <dbReference type="Pfam" id="PF00692"/>
    </source>
</evidence>
<reference evidence="10" key="2">
    <citation type="submission" date="2011-02" db="EMBL/GenBank/DDBJ databases">
        <authorList>
            <person name="MacLean D."/>
        </authorList>
    </citation>
    <scope>NUCLEOTIDE SEQUENCE</scope>
</reference>
<evidence type="ECO:0000256" key="6">
    <source>
        <dbReference type="ARBA" id="ARBA00023080"/>
    </source>
</evidence>
<accession>F0WX88</accession>
<dbReference type="NCBIfam" id="NF001862">
    <property type="entry name" value="PRK00601.1"/>
    <property type="match status" value="1"/>
</dbReference>
<evidence type="ECO:0000256" key="7">
    <source>
        <dbReference type="ARBA" id="ARBA00047686"/>
    </source>
</evidence>
<evidence type="ECO:0000256" key="4">
    <source>
        <dbReference type="ARBA" id="ARBA00022801"/>
    </source>
</evidence>
<dbReference type="FunFam" id="2.70.40.10:FF:000004">
    <property type="entry name" value="Deoxyuridine triphosphatase"/>
    <property type="match status" value="1"/>
</dbReference>
<evidence type="ECO:0000256" key="1">
    <source>
        <dbReference type="ARBA" id="ARBA00001946"/>
    </source>
</evidence>
<dbReference type="InterPro" id="IPR008181">
    <property type="entry name" value="dUTPase"/>
</dbReference>
<dbReference type="SUPFAM" id="SSF51283">
    <property type="entry name" value="dUTPase-like"/>
    <property type="match status" value="1"/>
</dbReference>
<dbReference type="EC" id="3.6.1.23" evidence="8"/>
<dbReference type="GO" id="GO:0006226">
    <property type="term" value="P:dUMP biosynthetic process"/>
    <property type="evidence" value="ECO:0007669"/>
    <property type="project" value="UniProtKB-UniRule"/>
</dbReference>
<dbReference type="PANTHER" id="PTHR11241">
    <property type="entry name" value="DEOXYURIDINE 5'-TRIPHOSPHATE NUCLEOTIDOHYDROLASE"/>
    <property type="match status" value="1"/>
</dbReference>
<gene>
    <name evidence="10" type="primary">AlNc14C345G10843</name>
    <name evidence="10" type="ORF">ALNC14_122240</name>
</gene>
<evidence type="ECO:0000256" key="5">
    <source>
        <dbReference type="ARBA" id="ARBA00022842"/>
    </source>
</evidence>
<dbReference type="Gene3D" id="2.70.40.10">
    <property type="match status" value="1"/>
</dbReference>
<keyword evidence="4 8" id="KW-0378">Hydrolase</keyword>
<keyword evidence="5 8" id="KW-0460">Magnesium</keyword>
<reference evidence="10" key="1">
    <citation type="journal article" date="2011" name="PLoS Biol.">
        <title>Gene gain and loss during evolution of obligate parasitism in the white rust pathogen of Arabidopsis thaliana.</title>
        <authorList>
            <person name="Kemen E."/>
            <person name="Gardiner A."/>
            <person name="Schultz-Larsen T."/>
            <person name="Kemen A.C."/>
            <person name="Balmuth A.L."/>
            <person name="Robert-Seilaniantz A."/>
            <person name="Bailey K."/>
            <person name="Holub E."/>
            <person name="Studholme D.J."/>
            <person name="Maclean D."/>
            <person name="Jones J.D."/>
        </authorList>
    </citation>
    <scope>NUCLEOTIDE SEQUENCE</scope>
</reference>